<dbReference type="InterPro" id="IPR001148">
    <property type="entry name" value="CA_dom"/>
</dbReference>
<dbReference type="PANTHER" id="PTHR18952:SF265">
    <property type="entry name" value="CARBONIC ANHYDRASE"/>
    <property type="match status" value="1"/>
</dbReference>
<comment type="caution">
    <text evidence="9">The sequence shown here is derived from an EMBL/GenBank/DDBJ whole genome shotgun (WGS) entry which is preliminary data.</text>
</comment>
<feature type="chain" id="PRO_5034916997" description="carbonic anhydrase" evidence="7">
    <location>
        <begin position="21"/>
        <end position="314"/>
    </location>
</feature>
<dbReference type="AlphaFoldDB" id="A0A8H4UMA1"/>
<organism evidence="9 10">
    <name type="scientific">Fusarium zealandicum</name>
    <dbReference type="NCBI Taxonomy" id="1053134"/>
    <lineage>
        <taxon>Eukaryota</taxon>
        <taxon>Fungi</taxon>
        <taxon>Dikarya</taxon>
        <taxon>Ascomycota</taxon>
        <taxon>Pezizomycotina</taxon>
        <taxon>Sordariomycetes</taxon>
        <taxon>Hypocreomycetidae</taxon>
        <taxon>Hypocreales</taxon>
        <taxon>Nectriaceae</taxon>
        <taxon>Fusarium</taxon>
        <taxon>Fusarium staphyleae species complex</taxon>
    </lineage>
</organism>
<keyword evidence="10" id="KW-1185">Reference proteome</keyword>
<evidence type="ECO:0000256" key="7">
    <source>
        <dbReference type="SAM" id="SignalP"/>
    </source>
</evidence>
<dbReference type="InterPro" id="IPR041891">
    <property type="entry name" value="Alpha_CA_prokaryot-like"/>
</dbReference>
<evidence type="ECO:0000313" key="9">
    <source>
        <dbReference type="EMBL" id="KAF4979331.1"/>
    </source>
</evidence>
<protein>
    <recommendedName>
        <fullName evidence="2">carbonic anhydrase</fullName>
        <ecNumber evidence="2">4.2.1.1</ecNumber>
    </recommendedName>
</protein>
<sequence>MSPLLSFLTLLAATAPQVLASCAYGTHLHPRAEAGAFEAPKFGYDATKGPANWFHLDPKVNAMCAHGTNQSPINMVQGAFNLIPASELTLDIPDFTEGAEFENLGTTVEIVAEGGSLELGNTSYSLKQFHFHLPSEHLDNGTSMAMEMHMVWASEDDEIAVIGVYIDLDDGAAAKCSAASNIQIGKTEKRQALDPRQADVATPSTMVETVLGSVDKIPAPGDTHHTDPLVMSELVKLLTSGSFQSYGGSLTTPPCSEGVKWLVSNKKVSINTSTYLKARSVIGYNARFPQNSPGEDNLLMIHAQSADASGEEED</sequence>
<reference evidence="9" key="1">
    <citation type="journal article" date="2020" name="BMC Genomics">
        <title>Correction to: Identification and distribution of gene clusters required for synthesis of sphingolipid metabolism inhibitors in diverse species of the filamentous fungus Fusarium.</title>
        <authorList>
            <person name="Kim H.S."/>
            <person name="Lohmar J.M."/>
            <person name="Busman M."/>
            <person name="Brown D.W."/>
            <person name="Naumann T.A."/>
            <person name="Divon H.H."/>
            <person name="Lysoe E."/>
            <person name="Uhlig S."/>
            <person name="Proctor R.H."/>
        </authorList>
    </citation>
    <scope>NUCLEOTIDE SEQUENCE</scope>
    <source>
        <strain evidence="9">NRRL 22465</strain>
    </source>
</reference>
<dbReference type="EC" id="4.2.1.1" evidence="2"/>
<feature type="domain" description="Alpha-carbonic anhydrase" evidence="8">
    <location>
        <begin position="40"/>
        <end position="314"/>
    </location>
</feature>
<dbReference type="SUPFAM" id="SSF51069">
    <property type="entry name" value="Carbonic anhydrase"/>
    <property type="match status" value="1"/>
</dbReference>
<keyword evidence="5" id="KW-0456">Lyase</keyword>
<reference evidence="9" key="2">
    <citation type="submission" date="2020-05" db="EMBL/GenBank/DDBJ databases">
        <authorList>
            <person name="Kim H.-S."/>
            <person name="Proctor R.H."/>
            <person name="Brown D.W."/>
        </authorList>
    </citation>
    <scope>NUCLEOTIDE SEQUENCE</scope>
    <source>
        <strain evidence="9">NRRL 22465</strain>
    </source>
</reference>
<evidence type="ECO:0000259" key="8">
    <source>
        <dbReference type="PROSITE" id="PS51144"/>
    </source>
</evidence>
<evidence type="ECO:0000256" key="1">
    <source>
        <dbReference type="ARBA" id="ARBA00010718"/>
    </source>
</evidence>
<feature type="signal peptide" evidence="7">
    <location>
        <begin position="1"/>
        <end position="20"/>
    </location>
</feature>
<dbReference type="CDD" id="cd03124">
    <property type="entry name" value="alpha_CA_prokaryotic_like"/>
    <property type="match status" value="1"/>
</dbReference>
<gene>
    <name evidence="9" type="ORF">FZEAL_4437</name>
</gene>
<accession>A0A8H4UMA1</accession>
<evidence type="ECO:0000256" key="3">
    <source>
        <dbReference type="ARBA" id="ARBA00022723"/>
    </source>
</evidence>
<evidence type="ECO:0000256" key="5">
    <source>
        <dbReference type="ARBA" id="ARBA00023239"/>
    </source>
</evidence>
<dbReference type="OrthoDB" id="429145at2759"/>
<dbReference type="PROSITE" id="PS51144">
    <property type="entry name" value="ALPHA_CA_2"/>
    <property type="match status" value="1"/>
</dbReference>
<keyword evidence="7" id="KW-0732">Signal</keyword>
<proteinExistence type="inferred from homology"/>
<dbReference type="Pfam" id="PF00194">
    <property type="entry name" value="Carb_anhydrase"/>
    <property type="match status" value="1"/>
</dbReference>
<evidence type="ECO:0000313" key="10">
    <source>
        <dbReference type="Proteomes" id="UP000635477"/>
    </source>
</evidence>
<evidence type="ECO:0000256" key="4">
    <source>
        <dbReference type="ARBA" id="ARBA00022833"/>
    </source>
</evidence>
<keyword evidence="3" id="KW-0479">Metal-binding</keyword>
<dbReference type="EMBL" id="JABEYC010000306">
    <property type="protein sequence ID" value="KAF4979331.1"/>
    <property type="molecule type" value="Genomic_DNA"/>
</dbReference>
<dbReference type="InterPro" id="IPR023561">
    <property type="entry name" value="Carbonic_anhydrase_a-class"/>
</dbReference>
<dbReference type="PANTHER" id="PTHR18952">
    <property type="entry name" value="CARBONIC ANHYDRASE"/>
    <property type="match status" value="1"/>
</dbReference>
<dbReference type="SMART" id="SM01057">
    <property type="entry name" value="Carb_anhydrase"/>
    <property type="match status" value="1"/>
</dbReference>
<dbReference type="GO" id="GO:0008270">
    <property type="term" value="F:zinc ion binding"/>
    <property type="evidence" value="ECO:0007669"/>
    <property type="project" value="InterPro"/>
</dbReference>
<comment type="catalytic activity">
    <reaction evidence="6">
        <text>hydrogencarbonate + H(+) = CO2 + H2O</text>
        <dbReference type="Rhea" id="RHEA:10748"/>
        <dbReference type="ChEBI" id="CHEBI:15377"/>
        <dbReference type="ChEBI" id="CHEBI:15378"/>
        <dbReference type="ChEBI" id="CHEBI:16526"/>
        <dbReference type="ChEBI" id="CHEBI:17544"/>
        <dbReference type="EC" id="4.2.1.1"/>
    </reaction>
</comment>
<keyword evidence="4" id="KW-0862">Zinc</keyword>
<comment type="similarity">
    <text evidence="1">Belongs to the alpha-carbonic anhydrase family.</text>
</comment>
<dbReference type="Gene3D" id="3.10.200.10">
    <property type="entry name" value="Alpha carbonic anhydrase"/>
    <property type="match status" value="1"/>
</dbReference>
<dbReference type="GO" id="GO:0004089">
    <property type="term" value="F:carbonate dehydratase activity"/>
    <property type="evidence" value="ECO:0007669"/>
    <property type="project" value="UniProtKB-EC"/>
</dbReference>
<dbReference type="Proteomes" id="UP000635477">
    <property type="component" value="Unassembled WGS sequence"/>
</dbReference>
<dbReference type="InterPro" id="IPR036398">
    <property type="entry name" value="CA_dom_sf"/>
</dbReference>
<evidence type="ECO:0000256" key="6">
    <source>
        <dbReference type="ARBA" id="ARBA00048348"/>
    </source>
</evidence>
<name>A0A8H4UMA1_9HYPO</name>
<evidence type="ECO:0000256" key="2">
    <source>
        <dbReference type="ARBA" id="ARBA00012925"/>
    </source>
</evidence>